<comment type="caution">
    <text evidence="1">The sequence shown here is derived from an EMBL/GenBank/DDBJ whole genome shotgun (WGS) entry which is preliminary data.</text>
</comment>
<sequence length="91" mass="9571">MCFGFLGIQFGAVDRSAADRPAGAAGGWLPVRPHLDALGPPPSVLHDRCGADHAGAAGDAELAHAVDRRRHIVGAGRFDQRIDGAVPRLRR</sequence>
<keyword evidence="2" id="KW-1185">Reference proteome</keyword>
<accession>A0A9P7BZA3</accession>
<protein>
    <submittedName>
        <fullName evidence="1">Uncharacterized protein</fullName>
    </submittedName>
</protein>
<reference evidence="1 2" key="1">
    <citation type="journal article" date="2020" name="Microb. Genom.">
        <title>Genetic diversity of clinical and environmental Mucorales isolates obtained from an investigation of mucormycosis cases among solid organ transplant recipients.</title>
        <authorList>
            <person name="Nguyen M.H."/>
            <person name="Kaul D."/>
            <person name="Muto C."/>
            <person name="Cheng S.J."/>
            <person name="Richter R.A."/>
            <person name="Bruno V.M."/>
            <person name="Liu G."/>
            <person name="Beyhan S."/>
            <person name="Sundermann A.J."/>
            <person name="Mounaud S."/>
            <person name="Pasculle A.W."/>
            <person name="Nierman W.C."/>
            <person name="Driscoll E."/>
            <person name="Cumbie R."/>
            <person name="Clancy C.J."/>
            <person name="Dupont C.L."/>
        </authorList>
    </citation>
    <scope>NUCLEOTIDE SEQUENCE [LARGE SCALE GENOMIC DNA]</scope>
    <source>
        <strain evidence="1 2">GL24</strain>
    </source>
</reference>
<dbReference type="Proteomes" id="UP000740926">
    <property type="component" value="Unassembled WGS sequence"/>
</dbReference>
<proteinExistence type="predicted"/>
<evidence type="ECO:0000313" key="1">
    <source>
        <dbReference type="EMBL" id="KAG1529740.1"/>
    </source>
</evidence>
<gene>
    <name evidence="1" type="ORF">G6F50_017791</name>
</gene>
<name>A0A9P7BZA3_9FUNG</name>
<dbReference type="AlphaFoldDB" id="A0A9P7BZA3"/>
<evidence type="ECO:0000313" key="2">
    <source>
        <dbReference type="Proteomes" id="UP000740926"/>
    </source>
</evidence>
<dbReference type="EMBL" id="JAANIU010014181">
    <property type="protein sequence ID" value="KAG1529740.1"/>
    <property type="molecule type" value="Genomic_DNA"/>
</dbReference>
<organism evidence="1 2">
    <name type="scientific">Rhizopus delemar</name>
    <dbReference type="NCBI Taxonomy" id="936053"/>
    <lineage>
        <taxon>Eukaryota</taxon>
        <taxon>Fungi</taxon>
        <taxon>Fungi incertae sedis</taxon>
        <taxon>Mucoromycota</taxon>
        <taxon>Mucoromycotina</taxon>
        <taxon>Mucoromycetes</taxon>
        <taxon>Mucorales</taxon>
        <taxon>Mucorineae</taxon>
        <taxon>Rhizopodaceae</taxon>
        <taxon>Rhizopus</taxon>
    </lineage>
</organism>